<evidence type="ECO:0000256" key="1">
    <source>
        <dbReference type="ARBA" id="ARBA00010617"/>
    </source>
</evidence>
<comment type="cofactor">
    <cofactor evidence="5">
        <name>heme</name>
        <dbReference type="ChEBI" id="CHEBI:30413"/>
    </cofactor>
</comment>
<evidence type="ECO:0000256" key="5">
    <source>
        <dbReference type="PIRSR" id="PIRSR602401-1"/>
    </source>
</evidence>
<protein>
    <submittedName>
        <fullName evidence="9">Cytochrome P450 2C31</fullName>
    </submittedName>
</protein>
<dbReference type="InterPro" id="IPR017972">
    <property type="entry name" value="Cyt_P450_CS"/>
</dbReference>
<evidence type="ECO:0000256" key="2">
    <source>
        <dbReference type="ARBA" id="ARBA00022723"/>
    </source>
</evidence>
<feature type="region of interest" description="Disordered" evidence="7">
    <location>
        <begin position="372"/>
        <end position="398"/>
    </location>
</feature>
<keyword evidence="8" id="KW-1133">Transmembrane helix</keyword>
<evidence type="ECO:0000313" key="10">
    <source>
        <dbReference type="EnsemblFungi" id="EJT76793"/>
    </source>
</evidence>
<dbReference type="Pfam" id="PF00067">
    <property type="entry name" value="p450"/>
    <property type="match status" value="1"/>
</dbReference>
<keyword evidence="8" id="KW-0472">Membrane</keyword>
<dbReference type="PANTHER" id="PTHR46300">
    <property type="entry name" value="P450, PUTATIVE (EUROFUNG)-RELATED-RELATED"/>
    <property type="match status" value="1"/>
</dbReference>
<dbReference type="GO" id="GO:0005506">
    <property type="term" value="F:iron ion binding"/>
    <property type="evidence" value="ECO:0007669"/>
    <property type="project" value="InterPro"/>
</dbReference>
<reference evidence="11" key="1">
    <citation type="submission" date="2010-07" db="EMBL/GenBank/DDBJ databases">
        <title>The genome sequence of Gaeumannomyces graminis var. tritici strain R3-111a-1.</title>
        <authorList>
            <consortium name="The Broad Institute Genome Sequencing Platform"/>
            <person name="Ma L.-J."/>
            <person name="Dead R."/>
            <person name="Young S."/>
            <person name="Zeng Q."/>
            <person name="Koehrsen M."/>
            <person name="Alvarado L."/>
            <person name="Berlin A."/>
            <person name="Chapman S.B."/>
            <person name="Chen Z."/>
            <person name="Freedman E."/>
            <person name="Gellesch M."/>
            <person name="Goldberg J."/>
            <person name="Griggs A."/>
            <person name="Gujja S."/>
            <person name="Heilman E.R."/>
            <person name="Heiman D."/>
            <person name="Hepburn T."/>
            <person name="Howarth C."/>
            <person name="Jen D."/>
            <person name="Larson L."/>
            <person name="Mehta T."/>
            <person name="Neiman D."/>
            <person name="Pearson M."/>
            <person name="Roberts A."/>
            <person name="Saif S."/>
            <person name="Shea T."/>
            <person name="Shenoy N."/>
            <person name="Sisk P."/>
            <person name="Stolte C."/>
            <person name="Sykes S."/>
            <person name="Walk T."/>
            <person name="White J."/>
            <person name="Yandava C."/>
            <person name="Haas B."/>
            <person name="Nusbaum C."/>
            <person name="Birren B."/>
        </authorList>
    </citation>
    <scope>NUCLEOTIDE SEQUENCE [LARGE SCALE GENOMIC DNA]</scope>
    <source>
        <strain evidence="11">R3-111a-1</strain>
    </source>
</reference>
<feature type="transmembrane region" description="Helical" evidence="8">
    <location>
        <begin position="24"/>
        <end position="45"/>
    </location>
</feature>
<dbReference type="PANTHER" id="PTHR46300:SF5">
    <property type="entry name" value="CYTOCHROME P450"/>
    <property type="match status" value="1"/>
</dbReference>
<dbReference type="EnsemblFungi" id="EJT76793">
    <property type="protein sequence ID" value="EJT76793"/>
    <property type="gene ID" value="GGTG_06708"/>
</dbReference>
<dbReference type="AlphaFoldDB" id="J3NZL0"/>
<evidence type="ECO:0000256" key="6">
    <source>
        <dbReference type="RuleBase" id="RU000461"/>
    </source>
</evidence>
<dbReference type="Proteomes" id="UP000006039">
    <property type="component" value="Unassembled WGS sequence"/>
</dbReference>
<keyword evidence="4 5" id="KW-0408">Iron</keyword>
<dbReference type="InterPro" id="IPR050364">
    <property type="entry name" value="Cytochrome_P450_fung"/>
</dbReference>
<dbReference type="CDD" id="cd11065">
    <property type="entry name" value="CYP64-like"/>
    <property type="match status" value="1"/>
</dbReference>
<dbReference type="RefSeq" id="XP_009222793.1">
    <property type="nucleotide sequence ID" value="XM_009224529.1"/>
</dbReference>
<dbReference type="InterPro" id="IPR002401">
    <property type="entry name" value="Cyt_P450_E_grp-I"/>
</dbReference>
<organism evidence="9">
    <name type="scientific">Gaeumannomyces tritici (strain R3-111a-1)</name>
    <name type="common">Wheat and barley take-all root rot fungus</name>
    <name type="synonym">Gaeumannomyces graminis var. tritici</name>
    <dbReference type="NCBI Taxonomy" id="644352"/>
    <lineage>
        <taxon>Eukaryota</taxon>
        <taxon>Fungi</taxon>
        <taxon>Dikarya</taxon>
        <taxon>Ascomycota</taxon>
        <taxon>Pezizomycotina</taxon>
        <taxon>Sordariomycetes</taxon>
        <taxon>Sordariomycetidae</taxon>
        <taxon>Magnaporthales</taxon>
        <taxon>Magnaporthaceae</taxon>
        <taxon>Gaeumannomyces</taxon>
    </lineage>
</organism>
<evidence type="ECO:0000313" key="9">
    <source>
        <dbReference type="EMBL" id="EJT76793.1"/>
    </source>
</evidence>
<keyword evidence="5 6" id="KW-0349">Heme</keyword>
<dbReference type="VEuPathDB" id="FungiDB:GGTG_06708"/>
<dbReference type="GO" id="GO:0016705">
    <property type="term" value="F:oxidoreductase activity, acting on paired donors, with incorporation or reduction of molecular oxygen"/>
    <property type="evidence" value="ECO:0007669"/>
    <property type="project" value="InterPro"/>
</dbReference>
<dbReference type="Gene3D" id="1.10.630.10">
    <property type="entry name" value="Cytochrome P450"/>
    <property type="match status" value="1"/>
</dbReference>
<dbReference type="GO" id="GO:0004497">
    <property type="term" value="F:monooxygenase activity"/>
    <property type="evidence" value="ECO:0007669"/>
    <property type="project" value="UniProtKB-KW"/>
</dbReference>
<keyword evidence="11" id="KW-1185">Reference proteome</keyword>
<dbReference type="HOGENOM" id="CLU_001570_2_3_1"/>
<dbReference type="InterPro" id="IPR036396">
    <property type="entry name" value="Cyt_P450_sf"/>
</dbReference>
<keyword evidence="2 5" id="KW-0479">Metal-binding</keyword>
<keyword evidence="3 6" id="KW-0560">Oxidoreductase</keyword>
<dbReference type="OrthoDB" id="1103324at2759"/>
<evidence type="ECO:0000256" key="3">
    <source>
        <dbReference type="ARBA" id="ARBA00023002"/>
    </source>
</evidence>
<comment type="similarity">
    <text evidence="1 6">Belongs to the cytochrome P450 family.</text>
</comment>
<feature type="compositionally biased region" description="Basic and acidic residues" evidence="7">
    <location>
        <begin position="372"/>
        <end position="388"/>
    </location>
</feature>
<dbReference type="GeneID" id="20347166"/>
<dbReference type="InterPro" id="IPR001128">
    <property type="entry name" value="Cyt_P450"/>
</dbReference>
<evidence type="ECO:0000256" key="7">
    <source>
        <dbReference type="SAM" id="MobiDB-lite"/>
    </source>
</evidence>
<gene>
    <name evidence="10" type="primary">20347166</name>
    <name evidence="9" type="ORF">GGTG_06708</name>
</gene>
<keyword evidence="6" id="KW-0503">Monooxygenase</keyword>
<evidence type="ECO:0000256" key="8">
    <source>
        <dbReference type="SAM" id="Phobius"/>
    </source>
</evidence>
<dbReference type="SUPFAM" id="SSF48264">
    <property type="entry name" value="Cytochrome P450"/>
    <property type="match status" value="1"/>
</dbReference>
<feature type="binding site" description="axial binding residue" evidence="5">
    <location>
        <position position="505"/>
    </location>
    <ligand>
        <name>heme</name>
        <dbReference type="ChEBI" id="CHEBI:30413"/>
    </ligand>
    <ligandPart>
        <name>Fe</name>
        <dbReference type="ChEBI" id="CHEBI:18248"/>
    </ligandPart>
</feature>
<reference evidence="10" key="5">
    <citation type="submission" date="2018-04" db="UniProtKB">
        <authorList>
            <consortium name="EnsemblFungi"/>
        </authorList>
    </citation>
    <scope>IDENTIFICATION</scope>
    <source>
        <strain evidence="10">R3-111a-1</strain>
    </source>
</reference>
<keyword evidence="8" id="KW-0812">Transmembrane</keyword>
<proteinExistence type="inferred from homology"/>
<reference evidence="9" key="2">
    <citation type="submission" date="2010-07" db="EMBL/GenBank/DDBJ databases">
        <authorList>
            <consortium name="The Broad Institute Genome Sequencing Platform"/>
            <consortium name="Broad Institute Genome Sequencing Center for Infectious Disease"/>
            <person name="Ma L.-J."/>
            <person name="Dead R."/>
            <person name="Young S."/>
            <person name="Zeng Q."/>
            <person name="Koehrsen M."/>
            <person name="Alvarado L."/>
            <person name="Berlin A."/>
            <person name="Chapman S.B."/>
            <person name="Chen Z."/>
            <person name="Freedman E."/>
            <person name="Gellesch M."/>
            <person name="Goldberg J."/>
            <person name="Griggs A."/>
            <person name="Gujja S."/>
            <person name="Heilman E.R."/>
            <person name="Heiman D."/>
            <person name="Hepburn T."/>
            <person name="Howarth C."/>
            <person name="Jen D."/>
            <person name="Larson L."/>
            <person name="Mehta T."/>
            <person name="Neiman D."/>
            <person name="Pearson M."/>
            <person name="Roberts A."/>
            <person name="Saif S."/>
            <person name="Shea T."/>
            <person name="Shenoy N."/>
            <person name="Sisk P."/>
            <person name="Stolte C."/>
            <person name="Sykes S."/>
            <person name="Walk T."/>
            <person name="White J."/>
            <person name="Yandava C."/>
            <person name="Haas B."/>
            <person name="Nusbaum C."/>
            <person name="Birren B."/>
        </authorList>
    </citation>
    <scope>NUCLEOTIDE SEQUENCE</scope>
    <source>
        <strain evidence="9">R3-111a-1</strain>
    </source>
</reference>
<reference evidence="9" key="3">
    <citation type="submission" date="2010-09" db="EMBL/GenBank/DDBJ databases">
        <title>Annotation of Gaeumannomyces graminis var. tritici R3-111a-1.</title>
        <authorList>
            <consortium name="The Broad Institute Genome Sequencing Platform"/>
            <person name="Ma L.-J."/>
            <person name="Dead R."/>
            <person name="Young S.K."/>
            <person name="Zeng Q."/>
            <person name="Gargeya S."/>
            <person name="Fitzgerald M."/>
            <person name="Haas B."/>
            <person name="Abouelleil A."/>
            <person name="Alvarado L."/>
            <person name="Arachchi H.M."/>
            <person name="Berlin A."/>
            <person name="Brown A."/>
            <person name="Chapman S.B."/>
            <person name="Chen Z."/>
            <person name="Dunbar C."/>
            <person name="Freedman E."/>
            <person name="Gearin G."/>
            <person name="Gellesch M."/>
            <person name="Goldberg J."/>
            <person name="Griggs A."/>
            <person name="Gujja S."/>
            <person name="Heiman D."/>
            <person name="Howarth C."/>
            <person name="Larson L."/>
            <person name="Lui A."/>
            <person name="MacDonald P.J.P."/>
            <person name="Mehta T."/>
            <person name="Montmayeur A."/>
            <person name="Murphy C."/>
            <person name="Neiman D."/>
            <person name="Pearson M."/>
            <person name="Priest M."/>
            <person name="Roberts A."/>
            <person name="Saif S."/>
            <person name="Shea T."/>
            <person name="Shenoy N."/>
            <person name="Sisk P."/>
            <person name="Stolte C."/>
            <person name="Sykes S."/>
            <person name="Yandava C."/>
            <person name="Wortman J."/>
            <person name="Nusbaum C."/>
            <person name="Birren B."/>
        </authorList>
    </citation>
    <scope>NUCLEOTIDE SEQUENCE</scope>
    <source>
        <strain evidence="9">R3-111a-1</strain>
    </source>
</reference>
<dbReference type="GO" id="GO:0020037">
    <property type="term" value="F:heme binding"/>
    <property type="evidence" value="ECO:0007669"/>
    <property type="project" value="InterPro"/>
</dbReference>
<dbReference type="EMBL" id="GL385397">
    <property type="protein sequence ID" value="EJT76793.1"/>
    <property type="molecule type" value="Genomic_DNA"/>
</dbReference>
<reference evidence="10" key="4">
    <citation type="journal article" date="2015" name="G3 (Bethesda)">
        <title>Genome sequences of three phytopathogenic species of the Magnaporthaceae family of fungi.</title>
        <authorList>
            <person name="Okagaki L.H."/>
            <person name="Nunes C.C."/>
            <person name="Sailsbery J."/>
            <person name="Clay B."/>
            <person name="Brown D."/>
            <person name="John T."/>
            <person name="Oh Y."/>
            <person name="Young N."/>
            <person name="Fitzgerald M."/>
            <person name="Haas B.J."/>
            <person name="Zeng Q."/>
            <person name="Young S."/>
            <person name="Adiconis X."/>
            <person name="Fan L."/>
            <person name="Levin J.Z."/>
            <person name="Mitchell T.K."/>
            <person name="Okubara P.A."/>
            <person name="Farman M.L."/>
            <person name="Kohn L.M."/>
            <person name="Birren B."/>
            <person name="Ma L.-J."/>
            <person name="Dean R.A."/>
        </authorList>
    </citation>
    <scope>NUCLEOTIDE SEQUENCE</scope>
    <source>
        <strain evidence="10">R3-111a-1</strain>
    </source>
</reference>
<dbReference type="PRINTS" id="PR00463">
    <property type="entry name" value="EP450I"/>
</dbReference>
<dbReference type="eggNOG" id="KOG0156">
    <property type="taxonomic scope" value="Eukaryota"/>
</dbReference>
<evidence type="ECO:0000313" key="11">
    <source>
        <dbReference type="Proteomes" id="UP000006039"/>
    </source>
</evidence>
<dbReference type="STRING" id="644352.J3NZL0"/>
<name>J3NZL0_GAET3</name>
<dbReference type="PROSITE" id="PS00086">
    <property type="entry name" value="CYTOCHROME_P450"/>
    <property type="match status" value="1"/>
</dbReference>
<dbReference type="PRINTS" id="PR00385">
    <property type="entry name" value="P450"/>
</dbReference>
<evidence type="ECO:0000256" key="4">
    <source>
        <dbReference type="ARBA" id="ARBA00023004"/>
    </source>
</evidence>
<accession>J3NZL0</accession>
<sequence length="577" mass="64577">MVLLRAMAWSCTSASTLGASSSTLALVVSFSVGLLGLAMVLAKLLPEPLRPAALSQGHRRRAKRLPLPPGPPGEFLLGHSRVVPFEAPFKKYAEWGVEYDSDVLYLSAFGQKWIVLNSLKAAVELLDKRGYNYGDRPRFVLWELMGWAPTLTWLRWGPKMLQHRRALQPPFSRTRAHEYRDAQRREAVRAVASMARRPAAWGLAARRFAVGVVMEAAYGIEIGGDDDRYVGLSDSAAEAIGNAGPPAGSIVDMFPMTRFLPSWLPFMERVRYAQKWKPAIENVTNVPFEAALSDAKRKVMKKCFVRERLDIYHENQERGLPNTFTMDDIKGAAATVLIAGSETTATTVKLFIMYLMQNPRVRRLAQEEIDRVLGQDERRPGTAEDKSRGQQQQPRLPTWGDLPRLQYLKLVLQEVYRSSPLSPLGIPHASLEDDEYRGMFIPRGTVVYPNVWAMNHDRTVYSDPDAFLPERYLPKERGVSSSSDDALGRGEPFPTGNFGFGRRVCVGRHMAENSLLIIFATILATLDIGPPRGPDGRPRDADVKMSFRGQVYPYPFECSLTPRSEAAMRLLDEAAAQ</sequence>